<gene>
    <name evidence="2" type="ORF">C7448_101321</name>
</gene>
<dbReference type="RefSeq" id="WP_115899606.1">
    <property type="nucleotide sequence ID" value="NZ_QUNS01000001.1"/>
</dbReference>
<evidence type="ECO:0000313" key="3">
    <source>
        <dbReference type="Proteomes" id="UP000256884"/>
    </source>
</evidence>
<accession>A0A3E0ICH6</accession>
<sequence>MKLIGILILALSFTKCASVKMENNHPFKIESASYSHVTGGVKGSYSSTNLIIYFATEESVDFQKVYFQNRVTKAVVEQHNDKKFIAARYKTSLGDDRKDIILHADPKKEFGNTPNAPTEEFPFNLKENEAMVSYVIGEKIHYVKVENIVKKDNVFMQ</sequence>
<protein>
    <recommendedName>
        <fullName evidence="4">Lipoprotein</fullName>
    </recommendedName>
</protein>
<evidence type="ECO:0000256" key="1">
    <source>
        <dbReference type="SAM" id="SignalP"/>
    </source>
</evidence>
<feature type="signal peptide" evidence="1">
    <location>
        <begin position="1"/>
        <end position="17"/>
    </location>
</feature>
<evidence type="ECO:0000313" key="2">
    <source>
        <dbReference type="EMBL" id="REH56283.1"/>
    </source>
</evidence>
<proteinExistence type="predicted"/>
<dbReference type="Proteomes" id="UP000256884">
    <property type="component" value="Unassembled WGS sequence"/>
</dbReference>
<name>A0A3E0ICH6_9FLAO</name>
<dbReference type="OrthoDB" id="1364277at2"/>
<keyword evidence="3" id="KW-1185">Reference proteome</keyword>
<feature type="chain" id="PRO_5017730636" description="Lipoprotein" evidence="1">
    <location>
        <begin position="18"/>
        <end position="157"/>
    </location>
</feature>
<dbReference type="EMBL" id="QUNS01000001">
    <property type="protein sequence ID" value="REH56283.1"/>
    <property type="molecule type" value="Genomic_DNA"/>
</dbReference>
<organism evidence="2 3">
    <name type="scientific">Tenacibaculum gallaicum</name>
    <dbReference type="NCBI Taxonomy" id="561505"/>
    <lineage>
        <taxon>Bacteria</taxon>
        <taxon>Pseudomonadati</taxon>
        <taxon>Bacteroidota</taxon>
        <taxon>Flavobacteriia</taxon>
        <taxon>Flavobacteriales</taxon>
        <taxon>Flavobacteriaceae</taxon>
        <taxon>Tenacibaculum</taxon>
    </lineage>
</organism>
<keyword evidence="1" id="KW-0732">Signal</keyword>
<dbReference type="AlphaFoldDB" id="A0A3E0ICH6"/>
<reference evidence="2 3" key="1">
    <citation type="submission" date="2018-08" db="EMBL/GenBank/DDBJ databases">
        <title>Genomic Encyclopedia of Type Strains, Phase IV (KMG-IV): sequencing the most valuable type-strain genomes for metagenomic binning, comparative biology and taxonomic classification.</title>
        <authorList>
            <person name="Goeker M."/>
        </authorList>
    </citation>
    <scope>NUCLEOTIDE SEQUENCE [LARGE SCALE GENOMIC DNA]</scope>
    <source>
        <strain evidence="2 3">DSM 18841</strain>
    </source>
</reference>
<comment type="caution">
    <text evidence="2">The sequence shown here is derived from an EMBL/GenBank/DDBJ whole genome shotgun (WGS) entry which is preliminary data.</text>
</comment>
<evidence type="ECO:0008006" key="4">
    <source>
        <dbReference type="Google" id="ProtNLM"/>
    </source>
</evidence>